<feature type="compositionally biased region" description="Polar residues" evidence="2">
    <location>
        <begin position="628"/>
        <end position="639"/>
    </location>
</feature>
<organism evidence="3 4">
    <name type="scientific">Bodo saltans</name>
    <name type="common">Flagellated protozoan</name>
    <dbReference type="NCBI Taxonomy" id="75058"/>
    <lineage>
        <taxon>Eukaryota</taxon>
        <taxon>Discoba</taxon>
        <taxon>Euglenozoa</taxon>
        <taxon>Kinetoplastea</taxon>
        <taxon>Metakinetoplastina</taxon>
        <taxon>Eubodonida</taxon>
        <taxon>Bodonidae</taxon>
        <taxon>Bodo</taxon>
    </lineage>
</organism>
<feature type="region of interest" description="Disordered" evidence="2">
    <location>
        <begin position="587"/>
        <end position="609"/>
    </location>
</feature>
<proteinExistence type="predicted"/>
<feature type="region of interest" description="Disordered" evidence="2">
    <location>
        <begin position="626"/>
        <end position="653"/>
    </location>
</feature>
<dbReference type="Proteomes" id="UP000051952">
    <property type="component" value="Unassembled WGS sequence"/>
</dbReference>
<dbReference type="VEuPathDB" id="TriTrypDB:BSAL_33955"/>
<evidence type="ECO:0000313" key="4">
    <source>
        <dbReference type="Proteomes" id="UP000051952"/>
    </source>
</evidence>
<feature type="coiled-coil region" evidence="1">
    <location>
        <begin position="454"/>
        <end position="488"/>
    </location>
</feature>
<reference evidence="4" key="1">
    <citation type="submission" date="2015-09" db="EMBL/GenBank/DDBJ databases">
        <authorList>
            <consortium name="Pathogen Informatics"/>
        </authorList>
    </citation>
    <scope>NUCLEOTIDE SEQUENCE [LARGE SCALE GENOMIC DNA]</scope>
    <source>
        <strain evidence="4">Lake Konstanz</strain>
    </source>
</reference>
<name>A0A0S4KHV6_BODSA</name>
<evidence type="ECO:0000256" key="1">
    <source>
        <dbReference type="SAM" id="Coils"/>
    </source>
</evidence>
<sequence length="786" mass="89555">MSSSLQDYPYGIDRAFKDFFRIGGFDFDQEIDEVIEQSLQDPTITQAQVLEKLPLDRLSLLACDRQGLQPVELLLQGDNRSKSVPQATPRSGVAALKRIMEAKQEASAFRRMGKIRVAEAERRTIVAILIGVDSSAATIRKSEKLSKDENALLVQLRSQDVQAVRHVPGAHLLSPEELADYSFPCNDAAEADACDALLQWQSAADIQDKKHKAHMAKVQKAAAAEFERMKAIQHRSAVAEVVDVLQRNAMEEKMRHKEQSHREFVEQREAQRRQESKEAEQDRNRKRQLCTQRFRETLRTRRHELAAKSQHRDERSQAVQNERDQELAQRHARKEEIALNAKKRCDAVNESIVEYRSVLEDELAARMELHESNQTQQQLRKRAAHDLKAARDRIRAEAIDHLNASNFEKQIERETEAIAKEQEIERRKEAVKQAALTRSKILAAQSDAAHKNSLKLCEKELRDREERRKLLELEYEAKSEQVRAAEEHRKVDRIIKAELVAQRVENHEQNRLRVEKSMAYQQKLKSEIVAKEEERDRQQRAAQERHKKDMTSLATQLYKEREQLARTLELSKTKFATMGLSDIVDANEAGSEKSSETGSLRRRTSFGPSKASILRQAELITSKYMSPDHSQQTSVSRSAIRSRPMSASLPQHPHRVVDSVPYDATTTVSSMPEEQAVTTPLKVAPRRPLSAVTRRTPVGVDMSSQQTALRPTNQNQLGPAFHHSPVVRRQLAEVDELDDSALETEERRRCGGTAVARTTTKKSAHVQLPATPLAELVQRMDTLYHS</sequence>
<dbReference type="EMBL" id="CYKH01001966">
    <property type="protein sequence ID" value="CUI15273.1"/>
    <property type="molecule type" value="Genomic_DNA"/>
</dbReference>
<keyword evidence="1" id="KW-0175">Coiled coil</keyword>
<accession>A0A0S4KHV6</accession>
<evidence type="ECO:0000313" key="3">
    <source>
        <dbReference type="EMBL" id="CUI15273.1"/>
    </source>
</evidence>
<feature type="compositionally biased region" description="Basic and acidic residues" evidence="2">
    <location>
        <begin position="252"/>
        <end position="283"/>
    </location>
</feature>
<protein>
    <submittedName>
        <fullName evidence="3">Uncharacterized protein</fullName>
    </submittedName>
</protein>
<gene>
    <name evidence="3" type="ORF">BSAL_33955</name>
</gene>
<evidence type="ECO:0000256" key="2">
    <source>
        <dbReference type="SAM" id="MobiDB-lite"/>
    </source>
</evidence>
<feature type="region of interest" description="Disordered" evidence="2">
    <location>
        <begin position="531"/>
        <end position="550"/>
    </location>
</feature>
<feature type="compositionally biased region" description="Basic and acidic residues" evidence="2">
    <location>
        <begin position="293"/>
        <end position="326"/>
    </location>
</feature>
<feature type="region of interest" description="Disordered" evidence="2">
    <location>
        <begin position="252"/>
        <end position="326"/>
    </location>
</feature>
<dbReference type="AlphaFoldDB" id="A0A0S4KHV6"/>
<keyword evidence="4" id="KW-1185">Reference proteome</keyword>
<dbReference type="OMA" id="RVENHEQ"/>